<protein>
    <submittedName>
        <fullName evidence="9">Binding-protein-dependent transport systems inner membrane component</fullName>
    </submittedName>
</protein>
<keyword evidence="6 7" id="KW-0472">Membrane</keyword>
<evidence type="ECO:0000256" key="1">
    <source>
        <dbReference type="ARBA" id="ARBA00004651"/>
    </source>
</evidence>
<feature type="domain" description="ABC transmembrane type-1" evidence="8">
    <location>
        <begin position="74"/>
        <end position="289"/>
    </location>
</feature>
<dbReference type="AlphaFoldDB" id="D1CI24"/>
<dbReference type="GO" id="GO:0055085">
    <property type="term" value="P:transmembrane transport"/>
    <property type="evidence" value="ECO:0007669"/>
    <property type="project" value="InterPro"/>
</dbReference>
<keyword evidence="2 7" id="KW-0813">Transport</keyword>
<dbReference type="RefSeq" id="WP_012876426.1">
    <property type="nucleotide sequence ID" value="NC_013526.1"/>
</dbReference>
<dbReference type="GO" id="GO:0005886">
    <property type="term" value="C:plasma membrane"/>
    <property type="evidence" value="ECO:0007669"/>
    <property type="project" value="UniProtKB-SubCell"/>
</dbReference>
<dbReference type="SUPFAM" id="SSF160964">
    <property type="entry name" value="MalF N-terminal region-like"/>
    <property type="match status" value="1"/>
</dbReference>
<evidence type="ECO:0000259" key="8">
    <source>
        <dbReference type="PROSITE" id="PS50928"/>
    </source>
</evidence>
<feature type="transmembrane region" description="Helical" evidence="7">
    <location>
        <begin position="82"/>
        <end position="103"/>
    </location>
</feature>
<evidence type="ECO:0000313" key="10">
    <source>
        <dbReference type="Proteomes" id="UP000000323"/>
    </source>
</evidence>
<dbReference type="OrthoDB" id="9788108at2"/>
<name>D1CI24_THET1</name>
<dbReference type="Proteomes" id="UP000000323">
    <property type="component" value="Chromosome 2"/>
</dbReference>
<keyword evidence="3" id="KW-1003">Cell membrane</keyword>
<dbReference type="Pfam" id="PF00528">
    <property type="entry name" value="BPD_transp_1"/>
    <property type="match status" value="1"/>
</dbReference>
<organism evidence="9 10">
    <name type="scientific">Thermobaculum terrenum (strain ATCC BAA-798 / CCMEE 7001 / YNP1)</name>
    <dbReference type="NCBI Taxonomy" id="525904"/>
    <lineage>
        <taxon>Bacteria</taxon>
        <taxon>Bacillati</taxon>
        <taxon>Chloroflexota</taxon>
        <taxon>Chloroflexia</taxon>
        <taxon>Candidatus Thermobaculales</taxon>
        <taxon>Candidatus Thermobaculaceae</taxon>
        <taxon>Thermobaculum</taxon>
    </lineage>
</organism>
<dbReference type="CDD" id="cd06261">
    <property type="entry name" value="TM_PBP2"/>
    <property type="match status" value="1"/>
</dbReference>
<feature type="transmembrane region" description="Helical" evidence="7">
    <location>
        <begin position="236"/>
        <end position="259"/>
    </location>
</feature>
<dbReference type="STRING" id="525904.Tter_2506"/>
<dbReference type="InterPro" id="IPR035906">
    <property type="entry name" value="MetI-like_sf"/>
</dbReference>
<accession>D1CI24</accession>
<dbReference type="SUPFAM" id="SSF161098">
    <property type="entry name" value="MetI-like"/>
    <property type="match status" value="1"/>
</dbReference>
<feature type="transmembrane region" description="Helical" evidence="7">
    <location>
        <begin position="115"/>
        <end position="135"/>
    </location>
</feature>
<dbReference type="PANTHER" id="PTHR30193">
    <property type="entry name" value="ABC TRANSPORTER PERMEASE PROTEIN"/>
    <property type="match status" value="1"/>
</dbReference>
<dbReference type="InterPro" id="IPR051393">
    <property type="entry name" value="ABC_transporter_permease"/>
</dbReference>
<dbReference type="PANTHER" id="PTHR30193:SF1">
    <property type="entry name" value="ABC TRANSPORTER PERMEASE PROTEIN YESP-RELATED"/>
    <property type="match status" value="1"/>
</dbReference>
<feature type="transmembrane region" description="Helical" evidence="7">
    <location>
        <begin position="20"/>
        <end position="48"/>
    </location>
</feature>
<evidence type="ECO:0000256" key="6">
    <source>
        <dbReference type="ARBA" id="ARBA00023136"/>
    </source>
</evidence>
<comment type="subcellular location">
    <subcellularLocation>
        <location evidence="1 7">Cell membrane</location>
        <topology evidence="1 7">Multi-pass membrane protein</topology>
    </subcellularLocation>
</comment>
<dbReference type="KEGG" id="ttr:Tter_2506"/>
<evidence type="ECO:0000256" key="4">
    <source>
        <dbReference type="ARBA" id="ARBA00022692"/>
    </source>
</evidence>
<keyword evidence="5 7" id="KW-1133">Transmembrane helix</keyword>
<reference evidence="10" key="1">
    <citation type="journal article" date="2010" name="Stand. Genomic Sci.">
        <title>Complete genome sequence of 'Thermobaculum terrenum' type strain (YNP1).</title>
        <authorList>
            <person name="Kiss H."/>
            <person name="Cleland D."/>
            <person name="Lapidus A."/>
            <person name="Lucas S."/>
            <person name="Glavina Del Rio T."/>
            <person name="Nolan M."/>
            <person name="Tice H."/>
            <person name="Han C."/>
            <person name="Goodwin L."/>
            <person name="Pitluck S."/>
            <person name="Liolios K."/>
            <person name="Ivanova N."/>
            <person name="Mavromatis K."/>
            <person name="Ovchinnikova G."/>
            <person name="Pati A."/>
            <person name="Chen A."/>
            <person name="Palaniappan K."/>
            <person name="Land M."/>
            <person name="Hauser L."/>
            <person name="Chang Y."/>
            <person name="Jeffries C."/>
            <person name="Lu M."/>
            <person name="Brettin T."/>
            <person name="Detter J."/>
            <person name="Goker M."/>
            <person name="Tindall B."/>
            <person name="Beck B."/>
            <person name="McDermott T."/>
            <person name="Woyke T."/>
            <person name="Bristow J."/>
            <person name="Eisen J."/>
            <person name="Markowitz V."/>
            <person name="Hugenholtz P."/>
            <person name="Kyrpides N."/>
            <person name="Klenk H."/>
            <person name="Cheng J."/>
        </authorList>
    </citation>
    <scope>NUCLEOTIDE SEQUENCE [LARGE SCALE GENOMIC DNA]</scope>
    <source>
        <strain evidence="10">ATCC BAA-798 / YNP1</strain>
    </source>
</reference>
<feature type="transmembrane region" description="Helical" evidence="7">
    <location>
        <begin position="271"/>
        <end position="290"/>
    </location>
</feature>
<evidence type="ECO:0000256" key="5">
    <source>
        <dbReference type="ARBA" id="ARBA00022989"/>
    </source>
</evidence>
<comment type="similarity">
    <text evidence="7">Belongs to the binding-protein-dependent transport system permease family.</text>
</comment>
<feature type="transmembrane region" description="Helical" evidence="7">
    <location>
        <begin position="163"/>
        <end position="187"/>
    </location>
</feature>
<keyword evidence="10" id="KW-1185">Reference proteome</keyword>
<proteinExistence type="inferred from homology"/>
<dbReference type="InterPro" id="IPR000515">
    <property type="entry name" value="MetI-like"/>
</dbReference>
<gene>
    <name evidence="9" type="ordered locus">Tter_2506</name>
</gene>
<evidence type="ECO:0000256" key="7">
    <source>
        <dbReference type="RuleBase" id="RU363032"/>
    </source>
</evidence>
<keyword evidence="4 7" id="KW-0812">Transmembrane</keyword>
<dbReference type="eggNOG" id="COG1175">
    <property type="taxonomic scope" value="Bacteria"/>
</dbReference>
<dbReference type="PROSITE" id="PS50928">
    <property type="entry name" value="ABC_TM1"/>
    <property type="match status" value="1"/>
</dbReference>
<dbReference type="EMBL" id="CP001826">
    <property type="protein sequence ID" value="ACZ43395.1"/>
    <property type="molecule type" value="Genomic_DNA"/>
</dbReference>
<evidence type="ECO:0000256" key="3">
    <source>
        <dbReference type="ARBA" id="ARBA00022475"/>
    </source>
</evidence>
<sequence length="306" mass="33940">MRRARSHRGILTASRREVLFGYLFISPWLVGFLVFQLGPILASVGISLTDWSLLRPPRFVGLANYRRLATDPLFFQSLKVTATYTAVSVPLGVVAALLVAVLLNRAVFGISFFRTLFYLPTVLAGVGTAVIWGWMFDPNFGVVNYVLSIFGVRGPDWLASPEWALPALIIMSFWGIGGAIVIFLAALQGVPRALYEAAEIDGAGRLAKLWYVTIPMISPVILFNVITGVISSFQTFTYAYVLTGGGPNYATLFYVLYLYENAFHWFEMGYASALAWVLFLLIIGLTILILRLSRAYVHYEGALRGR</sequence>
<dbReference type="HOGENOM" id="CLU_016047_0_2_0"/>
<evidence type="ECO:0000256" key="2">
    <source>
        <dbReference type="ARBA" id="ARBA00022448"/>
    </source>
</evidence>
<feature type="transmembrane region" description="Helical" evidence="7">
    <location>
        <begin position="208"/>
        <end position="230"/>
    </location>
</feature>
<dbReference type="Gene3D" id="1.10.3720.10">
    <property type="entry name" value="MetI-like"/>
    <property type="match status" value="1"/>
</dbReference>
<evidence type="ECO:0000313" key="9">
    <source>
        <dbReference type="EMBL" id="ACZ43395.1"/>
    </source>
</evidence>